<evidence type="ECO:0000313" key="1">
    <source>
        <dbReference type="EMBL" id="VDP59073.1"/>
    </source>
</evidence>
<accession>A0A183GVJ5</accession>
<protein>
    <submittedName>
        <fullName evidence="3">Transcriptional regulator</fullName>
    </submittedName>
</protein>
<organism evidence="2 3">
    <name type="scientific">Heligmosomoides polygyrus</name>
    <name type="common">Parasitic roundworm</name>
    <dbReference type="NCBI Taxonomy" id="6339"/>
    <lineage>
        <taxon>Eukaryota</taxon>
        <taxon>Metazoa</taxon>
        <taxon>Ecdysozoa</taxon>
        <taxon>Nematoda</taxon>
        <taxon>Chromadorea</taxon>
        <taxon>Rhabditida</taxon>
        <taxon>Rhabditina</taxon>
        <taxon>Rhabditomorpha</taxon>
        <taxon>Strongyloidea</taxon>
        <taxon>Heligmosomidae</taxon>
        <taxon>Heligmosomoides</taxon>
    </lineage>
</organism>
<keyword evidence="2" id="KW-1185">Reference proteome</keyword>
<dbReference type="Proteomes" id="UP000050761">
    <property type="component" value="Unassembled WGS sequence"/>
</dbReference>
<dbReference type="WBParaSite" id="HPBE_0002671501-mRNA-1">
    <property type="protein sequence ID" value="HPBE_0002671501-mRNA-1"/>
    <property type="gene ID" value="HPBE_0002671501"/>
</dbReference>
<dbReference type="EMBL" id="UZAH01040681">
    <property type="protein sequence ID" value="VDP59073.1"/>
    <property type="molecule type" value="Genomic_DNA"/>
</dbReference>
<reference evidence="3" key="2">
    <citation type="submission" date="2019-09" db="UniProtKB">
        <authorList>
            <consortium name="WormBaseParasite"/>
        </authorList>
    </citation>
    <scope>IDENTIFICATION</scope>
</reference>
<accession>A0A3P8IMV2</accession>
<name>A0A183GVJ5_HELPZ</name>
<sequence>MIKERVDSVSAVSVYDRPDRREFFEKLDEVMDDPLA</sequence>
<proteinExistence type="predicted"/>
<evidence type="ECO:0000313" key="3">
    <source>
        <dbReference type="WBParaSite" id="HPBE_0002671501-mRNA-1"/>
    </source>
</evidence>
<dbReference type="AlphaFoldDB" id="A0A183GVJ5"/>
<gene>
    <name evidence="1" type="ORF">HPBE_LOCUS26714</name>
</gene>
<reference evidence="1 2" key="1">
    <citation type="submission" date="2018-11" db="EMBL/GenBank/DDBJ databases">
        <authorList>
            <consortium name="Pathogen Informatics"/>
        </authorList>
    </citation>
    <scope>NUCLEOTIDE SEQUENCE [LARGE SCALE GENOMIC DNA]</scope>
</reference>
<evidence type="ECO:0000313" key="2">
    <source>
        <dbReference type="Proteomes" id="UP000050761"/>
    </source>
</evidence>